<gene>
    <name evidence="1" type="ORF">OWV82_005740</name>
</gene>
<organism evidence="1 2">
    <name type="scientific">Melia azedarach</name>
    <name type="common">Chinaberry tree</name>
    <dbReference type="NCBI Taxonomy" id="155640"/>
    <lineage>
        <taxon>Eukaryota</taxon>
        <taxon>Viridiplantae</taxon>
        <taxon>Streptophyta</taxon>
        <taxon>Embryophyta</taxon>
        <taxon>Tracheophyta</taxon>
        <taxon>Spermatophyta</taxon>
        <taxon>Magnoliopsida</taxon>
        <taxon>eudicotyledons</taxon>
        <taxon>Gunneridae</taxon>
        <taxon>Pentapetalae</taxon>
        <taxon>rosids</taxon>
        <taxon>malvids</taxon>
        <taxon>Sapindales</taxon>
        <taxon>Meliaceae</taxon>
        <taxon>Melia</taxon>
    </lineage>
</organism>
<sequence>MAIKVHGMAMSSCTARVLLCLHEKGVDYELVPVDVLERAHKQQHYLSLNPFGQLPAFEDGQLTLFESRSICRYLACKYKETGTDLLRSNCLKESAIVETWMEVEAHQFNAPIRTIVRQLILNPLSGLLPDEKLVEDEMEKLGKVLDVYEERLSKCKYLAGDYYTMADLHHFPYLVYFMRTPKAGAITSRPHVNAWWNDISSRPATVKVSEGLKPP</sequence>
<protein>
    <submittedName>
        <fullName evidence="1">Glutathione S-transferase family protein</fullName>
    </submittedName>
</protein>
<reference evidence="1 2" key="1">
    <citation type="journal article" date="2023" name="Science">
        <title>Complex scaffold remodeling in plant triterpene biosynthesis.</title>
        <authorList>
            <person name="De La Pena R."/>
            <person name="Hodgson H."/>
            <person name="Liu J.C."/>
            <person name="Stephenson M.J."/>
            <person name="Martin A.C."/>
            <person name="Owen C."/>
            <person name="Harkess A."/>
            <person name="Leebens-Mack J."/>
            <person name="Jimenez L.E."/>
            <person name="Osbourn A."/>
            <person name="Sattely E.S."/>
        </authorList>
    </citation>
    <scope>NUCLEOTIDE SEQUENCE [LARGE SCALE GENOMIC DNA]</scope>
    <source>
        <strain evidence="2">cv. JPN11</strain>
        <tissue evidence="1">Leaf</tissue>
    </source>
</reference>
<keyword evidence="2" id="KW-1185">Reference proteome</keyword>
<dbReference type="EMBL" id="CM051396">
    <property type="protein sequence ID" value="KAJ4722199.1"/>
    <property type="molecule type" value="Genomic_DNA"/>
</dbReference>
<accession>A0ACC1YFS9</accession>
<evidence type="ECO:0000313" key="2">
    <source>
        <dbReference type="Proteomes" id="UP001164539"/>
    </source>
</evidence>
<dbReference type="Proteomes" id="UP001164539">
    <property type="component" value="Chromosome 3"/>
</dbReference>
<name>A0ACC1YFS9_MELAZ</name>
<comment type="caution">
    <text evidence="1">The sequence shown here is derived from an EMBL/GenBank/DDBJ whole genome shotgun (WGS) entry which is preliminary data.</text>
</comment>
<proteinExistence type="predicted"/>
<evidence type="ECO:0000313" key="1">
    <source>
        <dbReference type="EMBL" id="KAJ4722199.1"/>
    </source>
</evidence>